<keyword evidence="4 7" id="KW-1133">Transmembrane helix</keyword>
<keyword evidence="10" id="KW-1185">Reference proteome</keyword>
<dbReference type="GO" id="GO:0016679">
    <property type="term" value="F:oxidoreductase activity, acting on diphenols and related substances as donors"/>
    <property type="evidence" value="ECO:0007669"/>
    <property type="project" value="TreeGrafter"/>
</dbReference>
<feature type="transmembrane region" description="Helical" evidence="7">
    <location>
        <begin position="12"/>
        <end position="32"/>
    </location>
</feature>
<dbReference type="eggNOG" id="COG2717">
    <property type="taxonomic scope" value="Bacteria"/>
</dbReference>
<dbReference type="GO" id="GO:0005886">
    <property type="term" value="C:plasma membrane"/>
    <property type="evidence" value="ECO:0007669"/>
    <property type="project" value="UniProtKB-SubCell"/>
</dbReference>
<feature type="transmembrane region" description="Helical" evidence="7">
    <location>
        <begin position="52"/>
        <end position="68"/>
    </location>
</feature>
<protein>
    <recommendedName>
        <fullName evidence="7">Protein-methionine-sulfoxide reductase heme-binding subunit MsrQ</fullName>
    </recommendedName>
    <alternativeName>
        <fullName evidence="7">Flavocytochrome MsrQ</fullName>
    </alternativeName>
</protein>
<reference evidence="9 10" key="1">
    <citation type="submission" date="2014-03" db="EMBL/GenBank/DDBJ databases">
        <title>Genome of Haematobacter massiliensis CCUG 47968.</title>
        <authorList>
            <person name="Wang D."/>
            <person name="Wang G."/>
        </authorList>
    </citation>
    <scope>NUCLEOTIDE SEQUENCE [LARGE SCALE GENOMIC DNA]</scope>
    <source>
        <strain evidence="9 10">CCUG 47968</strain>
    </source>
</reference>
<dbReference type="OrthoDB" id="9788328at2"/>
<feature type="transmembrane region" description="Helical" evidence="7">
    <location>
        <begin position="149"/>
        <end position="167"/>
    </location>
</feature>
<comment type="similarity">
    <text evidence="7">Belongs to the MsrQ family.</text>
</comment>
<feature type="transmembrane region" description="Helical" evidence="7">
    <location>
        <begin position="173"/>
        <end position="191"/>
    </location>
</feature>
<feature type="transmembrane region" description="Helical" evidence="7">
    <location>
        <begin position="116"/>
        <end position="137"/>
    </location>
</feature>
<keyword evidence="6 7" id="KW-0472">Membrane</keyword>
<comment type="cofactor">
    <cofactor evidence="7">
        <name>FMN</name>
        <dbReference type="ChEBI" id="CHEBI:58210"/>
    </cofactor>
    <text evidence="7">Binds 1 FMN per subunit.</text>
</comment>
<keyword evidence="7" id="KW-1003">Cell membrane</keyword>
<keyword evidence="3 7" id="KW-0812">Transmembrane</keyword>
<keyword evidence="2 7" id="KW-0813">Transport</keyword>
<keyword evidence="7" id="KW-0285">Flavoprotein</keyword>
<keyword evidence="7" id="KW-0349">Heme</keyword>
<dbReference type="NCBIfam" id="NF003833">
    <property type="entry name" value="PRK05419.1-5"/>
    <property type="match status" value="1"/>
</dbReference>
<accession>A0A086Y134</accession>
<dbReference type="RefSeq" id="WP_035712613.1">
    <property type="nucleotide sequence ID" value="NZ_CAMIFG010000141.1"/>
</dbReference>
<dbReference type="STRING" id="195105.CN97_20320"/>
<evidence type="ECO:0000256" key="5">
    <source>
        <dbReference type="ARBA" id="ARBA00023004"/>
    </source>
</evidence>
<evidence type="ECO:0000256" key="7">
    <source>
        <dbReference type="HAMAP-Rule" id="MF_01207"/>
    </source>
</evidence>
<gene>
    <name evidence="7" type="primary">msrQ</name>
    <name evidence="9" type="ORF">CN97_20320</name>
</gene>
<dbReference type="GO" id="GO:0010181">
    <property type="term" value="F:FMN binding"/>
    <property type="evidence" value="ECO:0007669"/>
    <property type="project" value="UniProtKB-UniRule"/>
</dbReference>
<dbReference type="GO" id="GO:0009055">
    <property type="term" value="F:electron transfer activity"/>
    <property type="evidence" value="ECO:0007669"/>
    <property type="project" value="UniProtKB-UniRule"/>
</dbReference>
<dbReference type="PANTHER" id="PTHR36964:SF1">
    <property type="entry name" value="PROTEIN-METHIONINE-SULFOXIDE REDUCTASE HEME-BINDING SUBUNIT MSRQ"/>
    <property type="match status" value="1"/>
</dbReference>
<comment type="function">
    <text evidence="7">Part of the MsrPQ system that repairs oxidized periplasmic proteins containing methionine sulfoxide residues (Met-O), using respiratory chain electrons. Thus protects these proteins from oxidative-stress damage caused by reactive species of oxygen and chlorine generated by the host defense mechanisms. MsrPQ is essential for the maintenance of envelope integrity under bleach stress, rescuing a wide series of structurally unrelated periplasmic proteins from methionine oxidation. MsrQ provides electrons for reduction to the reductase catalytic subunit MsrP, using the quinone pool of the respiratory chain.</text>
</comment>
<dbReference type="GO" id="GO:0046872">
    <property type="term" value="F:metal ion binding"/>
    <property type="evidence" value="ECO:0007669"/>
    <property type="project" value="UniProtKB-KW"/>
</dbReference>
<evidence type="ECO:0000313" key="10">
    <source>
        <dbReference type="Proteomes" id="UP000028826"/>
    </source>
</evidence>
<evidence type="ECO:0000256" key="6">
    <source>
        <dbReference type="ARBA" id="ARBA00023136"/>
    </source>
</evidence>
<keyword evidence="7" id="KW-0288">FMN</keyword>
<dbReference type="PANTHER" id="PTHR36964">
    <property type="entry name" value="PROTEIN-METHIONINE-SULFOXIDE REDUCTASE HEME-BINDING SUBUNIT MSRQ"/>
    <property type="match status" value="1"/>
</dbReference>
<name>A0A086Y134_9RHOB</name>
<dbReference type="GO" id="GO:0030091">
    <property type="term" value="P:protein repair"/>
    <property type="evidence" value="ECO:0007669"/>
    <property type="project" value="UniProtKB-UniRule"/>
</dbReference>
<sequence>MESVNRWLRRVPTWTIYLAGSLWAAFVFWQAITGAIGVDPVRELEHALGLRALQLLILGLAITPLRRFTGLNLIRFRRAIGLTAFGLTALHLMAWLVFDIGLNWAAAGADILKRPYITIGMVGFVLLIPLAITSNNLSIRRLGAQWRRLHRLTYAAVLAGGVHYLMVVKSWPMQPVVYCALIGMLLALRFWPQGARTVPKAADSRK</sequence>
<comment type="caution">
    <text evidence="9">The sequence shown here is derived from an EMBL/GenBank/DDBJ whole genome shotgun (WGS) entry which is preliminary data.</text>
</comment>
<comment type="cofactor">
    <cofactor evidence="7">
        <name>heme b</name>
        <dbReference type="ChEBI" id="CHEBI:60344"/>
    </cofactor>
    <text evidence="7">Binds 1 heme b (iron(II)-protoporphyrin IX) group per subunit.</text>
</comment>
<keyword evidence="7" id="KW-0249">Electron transport</keyword>
<comment type="subcellular location">
    <subcellularLocation>
        <location evidence="7">Cell membrane</location>
        <topology evidence="7">Multi-pass membrane protein</topology>
    </subcellularLocation>
    <subcellularLocation>
        <location evidence="1">Membrane</location>
        <topology evidence="1">Multi-pass membrane protein</topology>
    </subcellularLocation>
</comment>
<dbReference type="Proteomes" id="UP000028826">
    <property type="component" value="Unassembled WGS sequence"/>
</dbReference>
<keyword evidence="7" id="KW-0479">Metal-binding</keyword>
<evidence type="ECO:0000256" key="4">
    <source>
        <dbReference type="ARBA" id="ARBA00022989"/>
    </source>
</evidence>
<evidence type="ECO:0000256" key="2">
    <source>
        <dbReference type="ARBA" id="ARBA00022448"/>
    </source>
</evidence>
<dbReference type="InterPro" id="IPR022837">
    <property type="entry name" value="MsrQ-like"/>
</dbReference>
<dbReference type="AlphaFoldDB" id="A0A086Y134"/>
<dbReference type="EMBL" id="JGYG01000009">
    <property type="protein sequence ID" value="KFI27984.1"/>
    <property type="molecule type" value="Genomic_DNA"/>
</dbReference>
<dbReference type="Pfam" id="PF01794">
    <property type="entry name" value="Ferric_reduct"/>
    <property type="match status" value="1"/>
</dbReference>
<feature type="domain" description="Ferric oxidoreductase" evidence="8">
    <location>
        <begin position="50"/>
        <end position="160"/>
    </location>
</feature>
<evidence type="ECO:0000259" key="8">
    <source>
        <dbReference type="Pfam" id="PF01794"/>
    </source>
</evidence>
<dbReference type="GO" id="GO:0020037">
    <property type="term" value="F:heme binding"/>
    <property type="evidence" value="ECO:0007669"/>
    <property type="project" value="UniProtKB-UniRule"/>
</dbReference>
<proteinExistence type="inferred from homology"/>
<evidence type="ECO:0000313" key="9">
    <source>
        <dbReference type="EMBL" id="KFI27984.1"/>
    </source>
</evidence>
<dbReference type="HAMAP" id="MF_01207">
    <property type="entry name" value="MsrQ"/>
    <property type="match status" value="1"/>
</dbReference>
<feature type="transmembrane region" description="Helical" evidence="7">
    <location>
        <begin position="80"/>
        <end position="104"/>
    </location>
</feature>
<organism evidence="9 10">
    <name type="scientific">Haematobacter massiliensis</name>
    <dbReference type="NCBI Taxonomy" id="195105"/>
    <lineage>
        <taxon>Bacteria</taxon>
        <taxon>Pseudomonadati</taxon>
        <taxon>Pseudomonadota</taxon>
        <taxon>Alphaproteobacteria</taxon>
        <taxon>Rhodobacterales</taxon>
        <taxon>Paracoccaceae</taxon>
        <taxon>Haematobacter</taxon>
    </lineage>
</organism>
<evidence type="ECO:0000256" key="3">
    <source>
        <dbReference type="ARBA" id="ARBA00022692"/>
    </source>
</evidence>
<comment type="subunit">
    <text evidence="7">Heterodimer of a catalytic subunit (MsrP) and a heme-binding subunit (MsrQ).</text>
</comment>
<dbReference type="InterPro" id="IPR013130">
    <property type="entry name" value="Fe3_Rdtase_TM_dom"/>
</dbReference>
<evidence type="ECO:0000256" key="1">
    <source>
        <dbReference type="ARBA" id="ARBA00004141"/>
    </source>
</evidence>
<keyword evidence="5 7" id="KW-0408">Iron</keyword>